<dbReference type="EMBL" id="CAESGF010000003">
    <property type="protein sequence ID" value="CAB4362936.1"/>
    <property type="molecule type" value="Genomic_DNA"/>
</dbReference>
<accession>A0A6J7BPY7</accession>
<organism evidence="3">
    <name type="scientific">freshwater metagenome</name>
    <dbReference type="NCBI Taxonomy" id="449393"/>
    <lineage>
        <taxon>unclassified sequences</taxon>
        <taxon>metagenomes</taxon>
        <taxon>ecological metagenomes</taxon>
    </lineage>
</organism>
<evidence type="ECO:0000313" key="3">
    <source>
        <dbReference type="EMBL" id="CAB4847490.1"/>
    </source>
</evidence>
<evidence type="ECO:0000313" key="2">
    <source>
        <dbReference type="EMBL" id="CAB4711829.1"/>
    </source>
</evidence>
<proteinExistence type="predicted"/>
<reference evidence="3" key="1">
    <citation type="submission" date="2020-05" db="EMBL/GenBank/DDBJ databases">
        <authorList>
            <person name="Chiriac C."/>
            <person name="Salcher M."/>
            <person name="Ghai R."/>
            <person name="Kavagutti S V."/>
        </authorList>
    </citation>
    <scope>NUCLEOTIDE SEQUENCE</scope>
</reference>
<protein>
    <submittedName>
        <fullName evidence="3">Unannotated protein</fullName>
    </submittedName>
</protein>
<dbReference type="AlphaFoldDB" id="A0A6J7BPY7"/>
<evidence type="ECO:0000313" key="4">
    <source>
        <dbReference type="EMBL" id="CAB4919437.1"/>
    </source>
</evidence>
<dbReference type="EMBL" id="CAFBMT010000003">
    <property type="protein sequence ID" value="CAB4919437.1"/>
    <property type="molecule type" value="Genomic_DNA"/>
</dbReference>
<dbReference type="EMBL" id="CAEZYF010000003">
    <property type="protein sequence ID" value="CAB4711829.1"/>
    <property type="molecule type" value="Genomic_DNA"/>
</dbReference>
<dbReference type="EMBL" id="CAFBIY010000017">
    <property type="protein sequence ID" value="CAB4847490.1"/>
    <property type="molecule type" value="Genomic_DNA"/>
</dbReference>
<sequence length="114" mass="12605">MLDKGGHLGQSAPVGSGKDTTIEMLLSRLREDLGTDAFDVVDHWATDRYAVGVARPADHRFLVYISTDLPERSEYAYQVERPPSGGEMPYEADPMVDVATYNELLNAVRAHLTP</sequence>
<gene>
    <name evidence="2" type="ORF">UFOPK2656_00725</name>
    <name evidence="3" type="ORF">UFOPK3267_00493</name>
    <name evidence="4" type="ORF">UFOPK3651_00763</name>
    <name evidence="1" type="ORF">UFOPK4189_00723</name>
</gene>
<evidence type="ECO:0000313" key="1">
    <source>
        <dbReference type="EMBL" id="CAB4362936.1"/>
    </source>
</evidence>
<name>A0A6J7BPY7_9ZZZZ</name>